<dbReference type="EMBL" id="AP027742">
    <property type="protein sequence ID" value="BDZ78429.1"/>
    <property type="molecule type" value="Genomic_DNA"/>
</dbReference>
<accession>A0ABM8I7E4</accession>
<keyword evidence="1" id="KW-0328">Glycosyltransferase</keyword>
<sequence length="235" mass="26987">MIVMNEKIQVLNIGIDDCTAKEAMKQTVEYMGTEPVSVIELVTVDTVMYASEEPKLRESIECVDLVLPGEKEILEGADITEKRHLQEVEQRTYLRMFLRYLHKNHFRVFLLVETEEEAEAFYQYLEERYSGIQVAGMAKVSPTDSADDLVVNAVNGAETDCVIAALSAPAEQEFIVRNRSILNARVWLGIGKGENPIYRSRSRMQKMVQFINHKIFKREIEKKRKKEMETAVNAH</sequence>
<gene>
    <name evidence="3" type="ORF">Lac1_26120</name>
</gene>
<protein>
    <submittedName>
        <fullName evidence="3">Uncharacterized protein</fullName>
    </submittedName>
</protein>
<dbReference type="InterPro" id="IPR004629">
    <property type="entry name" value="WecG_TagA_CpsF"/>
</dbReference>
<dbReference type="Pfam" id="PF03808">
    <property type="entry name" value="Glyco_tran_WecG"/>
    <property type="match status" value="1"/>
</dbReference>
<evidence type="ECO:0000313" key="3">
    <source>
        <dbReference type="EMBL" id="BDZ78429.1"/>
    </source>
</evidence>
<reference evidence="4" key="1">
    <citation type="journal article" date="2023" name="Int. J. Syst. Evol. Microbiol.">
        <title>Claveliimonas bilis gen. nov., sp. nov., deoxycholic acid-producing bacteria isolated from human faeces, and reclassification of Sellimonas monacensis Zenner et al. 2021 as Claveliimonas monacensis comb. nov.</title>
        <authorList>
            <person name="Hisatomi A."/>
            <person name="Kastawa N.W.E.P.G."/>
            <person name="Song I."/>
            <person name="Ohkuma M."/>
            <person name="Fukiya S."/>
            <person name="Sakamoto M."/>
        </authorList>
    </citation>
    <scope>NUCLEOTIDE SEQUENCE [LARGE SCALE GENOMIC DNA]</scope>
    <source>
        <strain evidence="4">12BBH14</strain>
    </source>
</reference>
<dbReference type="PANTHER" id="PTHR34136">
    <property type="match status" value="1"/>
</dbReference>
<keyword evidence="4" id="KW-1185">Reference proteome</keyword>
<dbReference type="PANTHER" id="PTHR34136:SF1">
    <property type="entry name" value="UDP-N-ACETYL-D-MANNOSAMINURONIC ACID TRANSFERASE"/>
    <property type="match status" value="1"/>
</dbReference>
<name>A0ABM8I7E4_9FIRM</name>
<evidence type="ECO:0000313" key="4">
    <source>
        <dbReference type="Proteomes" id="UP001305815"/>
    </source>
</evidence>
<dbReference type="Proteomes" id="UP001305815">
    <property type="component" value="Chromosome"/>
</dbReference>
<proteinExistence type="predicted"/>
<evidence type="ECO:0000256" key="2">
    <source>
        <dbReference type="ARBA" id="ARBA00022679"/>
    </source>
</evidence>
<evidence type="ECO:0000256" key="1">
    <source>
        <dbReference type="ARBA" id="ARBA00022676"/>
    </source>
</evidence>
<keyword evidence="2" id="KW-0808">Transferase</keyword>
<organism evidence="3 4">
    <name type="scientific">Claveliimonas bilis</name>
    <dbReference type="NCBI Taxonomy" id="3028070"/>
    <lineage>
        <taxon>Bacteria</taxon>
        <taxon>Bacillati</taxon>
        <taxon>Bacillota</taxon>
        <taxon>Clostridia</taxon>
        <taxon>Lachnospirales</taxon>
        <taxon>Lachnospiraceae</taxon>
        <taxon>Claveliimonas</taxon>
    </lineage>
</organism>